<dbReference type="RefSeq" id="WP_119275995.1">
    <property type="nucleotide sequence ID" value="NZ_QWLA01000007.1"/>
</dbReference>
<dbReference type="Gene3D" id="2.120.10.30">
    <property type="entry name" value="TolB, C-terminal domain"/>
    <property type="match status" value="2"/>
</dbReference>
<gene>
    <name evidence="4" type="primary">dpp5</name>
    <name evidence="4" type="ORF">Mrose_00650</name>
</gene>
<keyword evidence="2" id="KW-0645">Protease</keyword>
<dbReference type="Proteomes" id="UP000265341">
    <property type="component" value="Unassembled WGS sequence"/>
</dbReference>
<evidence type="ECO:0000256" key="1">
    <source>
        <dbReference type="ARBA" id="ARBA00022801"/>
    </source>
</evidence>
<organism evidence="4 5">
    <name type="scientific">Calidithermus roseus</name>
    <dbReference type="NCBI Taxonomy" id="1644118"/>
    <lineage>
        <taxon>Bacteria</taxon>
        <taxon>Thermotogati</taxon>
        <taxon>Deinococcota</taxon>
        <taxon>Deinococci</taxon>
        <taxon>Thermales</taxon>
        <taxon>Thermaceae</taxon>
        <taxon>Calidithermus</taxon>
    </lineage>
</organism>
<evidence type="ECO:0000256" key="2">
    <source>
        <dbReference type="ARBA" id="ARBA00022825"/>
    </source>
</evidence>
<proteinExistence type="predicted"/>
<dbReference type="PANTHER" id="PTHR42776:SF27">
    <property type="entry name" value="DIPEPTIDYL PEPTIDASE FAMILY MEMBER 6"/>
    <property type="match status" value="1"/>
</dbReference>
<protein>
    <submittedName>
        <fullName evidence="4">Dipeptidyl-peptidase 5</fullName>
        <ecNumber evidence="4">3.4.14.-</ecNumber>
    </submittedName>
</protein>
<reference evidence="4 5" key="1">
    <citation type="submission" date="2018-08" db="EMBL/GenBank/DDBJ databases">
        <title>Meiothermus roseus NBRC 110900 genome sequencing project.</title>
        <authorList>
            <person name="Da Costa M.S."/>
            <person name="Albuquerque L."/>
            <person name="Raposo P."/>
            <person name="Froufe H.J.C."/>
            <person name="Barroso C.S."/>
            <person name="Egas C."/>
        </authorList>
    </citation>
    <scope>NUCLEOTIDE SEQUENCE [LARGE SCALE GENOMIC DNA]</scope>
    <source>
        <strain evidence="4 5">NBRC 110900</strain>
    </source>
</reference>
<dbReference type="SUPFAM" id="SSF82171">
    <property type="entry name" value="DPP6 N-terminal domain-like"/>
    <property type="match status" value="1"/>
</dbReference>
<keyword evidence="5" id="KW-1185">Reference proteome</keyword>
<dbReference type="InterPro" id="IPR011042">
    <property type="entry name" value="6-blade_b-propeller_TolB-like"/>
</dbReference>
<dbReference type="EC" id="3.4.14.-" evidence="4"/>
<dbReference type="AlphaFoldDB" id="A0A399EYQ3"/>
<dbReference type="OrthoDB" id="108903at2"/>
<keyword evidence="1 4" id="KW-0378">Hydrolase</keyword>
<comment type="caution">
    <text evidence="4">The sequence shown here is derived from an EMBL/GenBank/DDBJ whole genome shotgun (WGS) entry which is preliminary data.</text>
</comment>
<sequence>MQPDILYQLRFISNLGEGPQGRPLFVLTDIERSEGDKEPPRYRPRLALWDGGLRILTQGEARNPQWKGEYYYFTRKVDKANQLFRLPVNGGEAEQITWLKAGVNSYKLSPDGSRIALLSPGDREPPKADQPRSFESWPFKFEQRGLLEDTPAALWLWEQGSLRQLHQPPLEITELAWSPDGQRLYFVSSSSLPERLEGKQRVYTLDLQGRVQEWFGGEGPISGLEPTPDGGGLVYLTHAYERGLATDARLTYRPLEGEPRTLAQGNFTNSINSDCRYGTYAQTPRFGPDGLIYLVETKEGHARLRRVSLEGEVSKVHGVGESVLAFAFCGRELYTLTETATLPPRLSRPGEVLFDPNAEVPLSLGHPEPVVYRAPEGHSVPGWVLLPQGQGPHPLILYIHGGPHTAFGSAVMLAHHLFREAGFAVAYCNPRGSSSYGEAFADLGFQWGEIDQADLLGFLDTVLERFPQLDRTRVGVAGGSYGGYMTNWLTARAPERFKAAVTDRGICNWTSFFGASDIGPRFVQLQLGASVWERPELLWAKSPLSLVHNVKAPTLVVHSEQDHRCPIDQGETWYTALLHRGIPTRFFRCPEEGHELSRSGRPDRRVARLEAYLDWWKRYL</sequence>
<dbReference type="Pfam" id="PF07676">
    <property type="entry name" value="PD40"/>
    <property type="match status" value="1"/>
</dbReference>
<dbReference type="GO" id="GO:0004252">
    <property type="term" value="F:serine-type endopeptidase activity"/>
    <property type="evidence" value="ECO:0007669"/>
    <property type="project" value="TreeGrafter"/>
</dbReference>
<dbReference type="InterPro" id="IPR011659">
    <property type="entry name" value="WD40"/>
</dbReference>
<evidence type="ECO:0000313" key="5">
    <source>
        <dbReference type="Proteomes" id="UP000265341"/>
    </source>
</evidence>
<dbReference type="InterPro" id="IPR029058">
    <property type="entry name" value="AB_hydrolase_fold"/>
</dbReference>
<feature type="domain" description="Peptidase S9 prolyl oligopeptidase catalytic" evidence="3">
    <location>
        <begin position="416"/>
        <end position="620"/>
    </location>
</feature>
<accession>A0A399EYQ3</accession>
<dbReference type="GO" id="GO:0006508">
    <property type="term" value="P:proteolysis"/>
    <property type="evidence" value="ECO:0007669"/>
    <property type="project" value="InterPro"/>
</dbReference>
<dbReference type="InterPro" id="IPR001375">
    <property type="entry name" value="Peptidase_S9_cat"/>
</dbReference>
<name>A0A399EYQ3_9DEIN</name>
<dbReference type="PANTHER" id="PTHR42776">
    <property type="entry name" value="SERINE PEPTIDASE S9 FAMILY MEMBER"/>
    <property type="match status" value="1"/>
</dbReference>
<dbReference type="EMBL" id="QWLA01000007">
    <property type="protein sequence ID" value="RIH88820.1"/>
    <property type="molecule type" value="Genomic_DNA"/>
</dbReference>
<keyword evidence="2" id="KW-0720">Serine protease</keyword>
<evidence type="ECO:0000313" key="4">
    <source>
        <dbReference type="EMBL" id="RIH88820.1"/>
    </source>
</evidence>
<dbReference type="Gene3D" id="3.40.50.1820">
    <property type="entry name" value="alpha/beta hydrolase"/>
    <property type="match status" value="1"/>
</dbReference>
<dbReference type="SUPFAM" id="SSF53474">
    <property type="entry name" value="alpha/beta-Hydrolases"/>
    <property type="match status" value="1"/>
</dbReference>
<evidence type="ECO:0000259" key="3">
    <source>
        <dbReference type="Pfam" id="PF00326"/>
    </source>
</evidence>
<dbReference type="Pfam" id="PF00326">
    <property type="entry name" value="Peptidase_S9"/>
    <property type="match status" value="1"/>
</dbReference>